<feature type="transmembrane region" description="Helical" evidence="8">
    <location>
        <begin position="356"/>
        <end position="382"/>
    </location>
</feature>
<feature type="transmembrane region" description="Helical" evidence="8">
    <location>
        <begin position="172"/>
        <end position="199"/>
    </location>
</feature>
<keyword evidence="7 8" id="KW-0472">Membrane</keyword>
<feature type="transmembrane region" description="Helical" evidence="8">
    <location>
        <begin position="302"/>
        <end position="320"/>
    </location>
</feature>
<dbReference type="Proteomes" id="UP001500936">
    <property type="component" value="Unassembled WGS sequence"/>
</dbReference>
<comment type="subcellular location">
    <subcellularLocation>
        <location evidence="1">Cell membrane</location>
        <topology evidence="1">Multi-pass membrane protein</topology>
    </subcellularLocation>
</comment>
<evidence type="ECO:0000256" key="6">
    <source>
        <dbReference type="ARBA" id="ARBA00022989"/>
    </source>
</evidence>
<evidence type="ECO:0000256" key="3">
    <source>
        <dbReference type="ARBA" id="ARBA00022676"/>
    </source>
</evidence>
<feature type="transmembrane region" description="Helical" evidence="8">
    <location>
        <begin position="431"/>
        <end position="450"/>
    </location>
</feature>
<evidence type="ECO:0000256" key="2">
    <source>
        <dbReference type="ARBA" id="ARBA00022475"/>
    </source>
</evidence>
<feature type="transmembrane region" description="Helical" evidence="8">
    <location>
        <begin position="260"/>
        <end position="282"/>
    </location>
</feature>
<keyword evidence="3" id="KW-0328">Glycosyltransferase</keyword>
<keyword evidence="4" id="KW-0808">Transferase</keyword>
<protein>
    <submittedName>
        <fullName evidence="10">Phospholipid carrier-dependent glycosyltransferase</fullName>
    </submittedName>
</protein>
<evidence type="ECO:0000256" key="7">
    <source>
        <dbReference type="ARBA" id="ARBA00023136"/>
    </source>
</evidence>
<dbReference type="EMBL" id="BAABHB010000021">
    <property type="protein sequence ID" value="GAA4420371.1"/>
    <property type="molecule type" value="Genomic_DNA"/>
</dbReference>
<gene>
    <name evidence="10" type="ORF">GCM10023187_55560</name>
</gene>
<dbReference type="PANTHER" id="PTHR33908">
    <property type="entry name" value="MANNOSYLTRANSFERASE YKCB-RELATED"/>
    <property type="match status" value="1"/>
</dbReference>
<sequence>MLKIAPRFYPLVLLFLGILFYIPFLGRVHLFDWDEINFAESAREMLVTGNFTRVQINFEPFWEKPPLFFWMQATAMNAFGIGEFAARFPNAIIGICTLVVLYLIGQRLYTPPFGLLWAMGYLGSFTPHLYFKSGIIDPTFNFFIFMGVWYLVNAVAAYSSSRATRYSALSGLFIGLAVLTKGPVGGLLPGLTFLIYWGLQRFRPILSFRNGLLLAGCALVVASLWFGLELAQNGWWFFQEFIDYQIRLFMTPDAGHAQPFFYHFVVVLLGCFPISVLAIRYITVWKAAPASDTTEPVNGELFRQWMVILFWVVMILFSIVRTKIVHYSSMAWFPVSYLAAYHLHQYLTGKISWNRWTTIGLIVLGAIWGILLAAVPLVGMNAPALTPYINDPFAVANLQAPVYWAGWEWLIGLLYGVAIIWWIIRVPRVGFRAITGLYLTTAVCLLIYLAQVVPKIEQYTQGTVIDFYQAKQGQNVYVEPIGYKSYAQLFYFRKTPPVNPKTRDENYLLNGPVDKPTFLITKITSAEDYRYNPNLELISEENGFVFFRRKVFR</sequence>
<evidence type="ECO:0000256" key="5">
    <source>
        <dbReference type="ARBA" id="ARBA00022692"/>
    </source>
</evidence>
<evidence type="ECO:0000259" key="9">
    <source>
        <dbReference type="Pfam" id="PF13231"/>
    </source>
</evidence>
<dbReference type="Pfam" id="PF13231">
    <property type="entry name" value="PMT_2"/>
    <property type="match status" value="1"/>
</dbReference>
<evidence type="ECO:0000256" key="8">
    <source>
        <dbReference type="SAM" id="Phobius"/>
    </source>
</evidence>
<keyword evidence="11" id="KW-1185">Reference proteome</keyword>
<reference evidence="11" key="1">
    <citation type="journal article" date="2019" name="Int. J. Syst. Evol. Microbiol.">
        <title>The Global Catalogue of Microorganisms (GCM) 10K type strain sequencing project: providing services to taxonomists for standard genome sequencing and annotation.</title>
        <authorList>
            <consortium name="The Broad Institute Genomics Platform"/>
            <consortium name="The Broad Institute Genome Sequencing Center for Infectious Disease"/>
            <person name="Wu L."/>
            <person name="Ma J."/>
        </authorList>
    </citation>
    <scope>NUCLEOTIDE SEQUENCE [LARGE SCALE GENOMIC DNA]</scope>
    <source>
        <strain evidence="11">JCM 17925</strain>
    </source>
</reference>
<feature type="transmembrane region" description="Helical" evidence="8">
    <location>
        <begin position="115"/>
        <end position="131"/>
    </location>
</feature>
<evidence type="ECO:0000256" key="1">
    <source>
        <dbReference type="ARBA" id="ARBA00004651"/>
    </source>
</evidence>
<keyword evidence="6 8" id="KW-1133">Transmembrane helix</keyword>
<feature type="transmembrane region" description="Helical" evidence="8">
    <location>
        <begin position="211"/>
        <end position="228"/>
    </location>
</feature>
<dbReference type="InterPro" id="IPR050297">
    <property type="entry name" value="LipidA_mod_glycosyltrf_83"/>
</dbReference>
<organism evidence="10 11">
    <name type="scientific">Nibrella viscosa</name>
    <dbReference type="NCBI Taxonomy" id="1084524"/>
    <lineage>
        <taxon>Bacteria</taxon>
        <taxon>Pseudomonadati</taxon>
        <taxon>Bacteroidota</taxon>
        <taxon>Cytophagia</taxon>
        <taxon>Cytophagales</taxon>
        <taxon>Spirosomataceae</taxon>
        <taxon>Nibrella</taxon>
    </lineage>
</organism>
<feature type="transmembrane region" description="Helical" evidence="8">
    <location>
        <begin position="91"/>
        <end position="109"/>
    </location>
</feature>
<keyword evidence="2" id="KW-1003">Cell membrane</keyword>
<feature type="transmembrane region" description="Helical" evidence="8">
    <location>
        <begin position="402"/>
        <end position="424"/>
    </location>
</feature>
<dbReference type="PANTHER" id="PTHR33908:SF3">
    <property type="entry name" value="UNDECAPRENYL PHOSPHATE-ALPHA-4-AMINO-4-DEOXY-L-ARABINOSE ARABINOSYL TRANSFERASE"/>
    <property type="match status" value="1"/>
</dbReference>
<proteinExistence type="predicted"/>
<evidence type="ECO:0000313" key="11">
    <source>
        <dbReference type="Proteomes" id="UP001500936"/>
    </source>
</evidence>
<feature type="transmembrane region" description="Helical" evidence="8">
    <location>
        <begin position="140"/>
        <end position="160"/>
    </location>
</feature>
<accession>A0ABP8L1N0</accession>
<name>A0ABP8L1N0_9BACT</name>
<feature type="transmembrane region" description="Helical" evidence="8">
    <location>
        <begin position="7"/>
        <end position="24"/>
    </location>
</feature>
<feature type="domain" description="Glycosyltransferase RgtA/B/C/D-like" evidence="9">
    <location>
        <begin position="64"/>
        <end position="223"/>
    </location>
</feature>
<evidence type="ECO:0000256" key="4">
    <source>
        <dbReference type="ARBA" id="ARBA00022679"/>
    </source>
</evidence>
<dbReference type="RefSeq" id="WP_345271365.1">
    <property type="nucleotide sequence ID" value="NZ_BAABHB010000021.1"/>
</dbReference>
<comment type="caution">
    <text evidence="10">The sequence shown here is derived from an EMBL/GenBank/DDBJ whole genome shotgun (WGS) entry which is preliminary data.</text>
</comment>
<evidence type="ECO:0000313" key="10">
    <source>
        <dbReference type="EMBL" id="GAA4420371.1"/>
    </source>
</evidence>
<keyword evidence="5 8" id="KW-0812">Transmembrane</keyword>
<dbReference type="InterPro" id="IPR038731">
    <property type="entry name" value="RgtA/B/C-like"/>
</dbReference>